<name>A0A0D0DHW1_9AGAM</name>
<accession>A0A0D0DHW1</accession>
<sequence length="105" mass="11951">HLNLDISCILAIQQTHYLQGRSVVPKASTLHLAWQYIQNESNHHRFTHLLRVSPTVFEVLLDLIQDHPIFTNNSNNSQTPVQTQLAVTLYRMGRYGNGACLEDIA</sequence>
<organism evidence="1 2">
    <name type="scientific">Paxillus rubicundulus Ve08.2h10</name>
    <dbReference type="NCBI Taxonomy" id="930991"/>
    <lineage>
        <taxon>Eukaryota</taxon>
        <taxon>Fungi</taxon>
        <taxon>Dikarya</taxon>
        <taxon>Basidiomycota</taxon>
        <taxon>Agaricomycotina</taxon>
        <taxon>Agaricomycetes</taxon>
        <taxon>Agaricomycetidae</taxon>
        <taxon>Boletales</taxon>
        <taxon>Paxilineae</taxon>
        <taxon>Paxillaceae</taxon>
        <taxon>Paxillus</taxon>
    </lineage>
</organism>
<dbReference type="AlphaFoldDB" id="A0A0D0DHW1"/>
<dbReference type="EMBL" id="KN825515">
    <property type="protein sequence ID" value="KIK90478.1"/>
    <property type="molecule type" value="Genomic_DNA"/>
</dbReference>
<reference evidence="2" key="2">
    <citation type="submission" date="2015-01" db="EMBL/GenBank/DDBJ databases">
        <title>Evolutionary Origins and Diversification of the Mycorrhizal Mutualists.</title>
        <authorList>
            <consortium name="DOE Joint Genome Institute"/>
            <consortium name="Mycorrhizal Genomics Consortium"/>
            <person name="Kohler A."/>
            <person name="Kuo A."/>
            <person name="Nagy L.G."/>
            <person name="Floudas D."/>
            <person name="Copeland A."/>
            <person name="Barry K.W."/>
            <person name="Cichocki N."/>
            <person name="Veneault-Fourrey C."/>
            <person name="LaButti K."/>
            <person name="Lindquist E.A."/>
            <person name="Lipzen A."/>
            <person name="Lundell T."/>
            <person name="Morin E."/>
            <person name="Murat C."/>
            <person name="Riley R."/>
            <person name="Ohm R."/>
            <person name="Sun H."/>
            <person name="Tunlid A."/>
            <person name="Henrissat B."/>
            <person name="Grigoriev I.V."/>
            <person name="Hibbett D.S."/>
            <person name="Martin F."/>
        </authorList>
    </citation>
    <scope>NUCLEOTIDE SEQUENCE [LARGE SCALE GENOMIC DNA]</scope>
    <source>
        <strain evidence="2">Ve08.2h10</strain>
    </source>
</reference>
<dbReference type="HOGENOM" id="CLU_018552_16_0_1"/>
<reference evidence="1 2" key="1">
    <citation type="submission" date="2014-04" db="EMBL/GenBank/DDBJ databases">
        <authorList>
            <consortium name="DOE Joint Genome Institute"/>
            <person name="Kuo A."/>
            <person name="Kohler A."/>
            <person name="Jargeat P."/>
            <person name="Nagy L.G."/>
            <person name="Floudas D."/>
            <person name="Copeland A."/>
            <person name="Barry K.W."/>
            <person name="Cichocki N."/>
            <person name="Veneault-Fourrey C."/>
            <person name="LaButti K."/>
            <person name="Lindquist E.A."/>
            <person name="Lipzen A."/>
            <person name="Lundell T."/>
            <person name="Morin E."/>
            <person name="Murat C."/>
            <person name="Sun H."/>
            <person name="Tunlid A."/>
            <person name="Henrissat B."/>
            <person name="Grigoriev I.V."/>
            <person name="Hibbett D.S."/>
            <person name="Martin F."/>
            <person name="Nordberg H.P."/>
            <person name="Cantor M.N."/>
            <person name="Hua S.X."/>
        </authorList>
    </citation>
    <scope>NUCLEOTIDE SEQUENCE [LARGE SCALE GENOMIC DNA]</scope>
    <source>
        <strain evidence="1 2">Ve08.2h10</strain>
    </source>
</reference>
<protein>
    <submittedName>
        <fullName evidence="1">Uncharacterized protein</fullName>
    </submittedName>
</protein>
<keyword evidence="2" id="KW-1185">Reference proteome</keyword>
<dbReference type="OrthoDB" id="3246760at2759"/>
<dbReference type="Proteomes" id="UP000054538">
    <property type="component" value="Unassembled WGS sequence"/>
</dbReference>
<evidence type="ECO:0000313" key="2">
    <source>
        <dbReference type="Proteomes" id="UP000054538"/>
    </source>
</evidence>
<gene>
    <name evidence="1" type="ORF">PAXRUDRAFT_801702</name>
</gene>
<dbReference type="InParanoid" id="A0A0D0DHW1"/>
<proteinExistence type="predicted"/>
<evidence type="ECO:0000313" key="1">
    <source>
        <dbReference type="EMBL" id="KIK90478.1"/>
    </source>
</evidence>
<feature type="non-terminal residue" evidence="1">
    <location>
        <position position="1"/>
    </location>
</feature>